<feature type="transmembrane region" description="Helical" evidence="2">
    <location>
        <begin position="253"/>
        <end position="274"/>
    </location>
</feature>
<sequence>MSPGLARRIPQKTGYAPLLKLAGPVVLSRLGIMAMGLVDTIVVGRYSSTELGYHALGWAPTAVVLTTSIGLLSGVQVLTSQAIGDNRAADTGAILRRGCIYAFWIGIAAAVLLAGLGGPLMHNIGLNQSLADGATPVLQIFALSLLPILVADTGIFWLEAHGRAIPGTIAMWSANIVNLVLNLWLVPGNSGLPVHGAVASGWATFASRIALLIFVWILIARWPAAKALGAFTKAPRNPVATTEMRRIGYGASASYFTETLAFAAMSIFAGWIGAVAVASWAIVLNVAALIFMIPLGLATATGVMVGRAHGARDPHGVREAAKRGFIAAVAITLLICAIVGFGNTMIAAAYTRDPAVQAMTAAALLLSCLFFVADGLQVVGAQALRAQSDIWVPTMTHFTSYLIVMMPLGWLFAIQMGHGVNGIIWAIIIASLLSAGLLWGRFLWLTQPAR</sequence>
<feature type="transmembrane region" description="Helical" evidence="2">
    <location>
        <begin position="356"/>
        <end position="377"/>
    </location>
</feature>
<protein>
    <submittedName>
        <fullName evidence="3">Multidrug resistance protein NorM</fullName>
    </submittedName>
</protein>
<feature type="transmembrane region" description="Helical" evidence="2">
    <location>
        <begin position="423"/>
        <end position="444"/>
    </location>
</feature>
<keyword evidence="4" id="KW-1185">Reference proteome</keyword>
<feature type="transmembrane region" description="Helical" evidence="2">
    <location>
        <begin position="280"/>
        <end position="305"/>
    </location>
</feature>
<dbReference type="EMBL" id="BMJM01000004">
    <property type="protein sequence ID" value="GGE10077.1"/>
    <property type="molecule type" value="Genomic_DNA"/>
</dbReference>
<feature type="transmembrane region" description="Helical" evidence="2">
    <location>
        <begin position="21"/>
        <end position="43"/>
    </location>
</feature>
<feature type="transmembrane region" description="Helical" evidence="2">
    <location>
        <begin position="325"/>
        <end position="350"/>
    </location>
</feature>
<keyword evidence="1" id="KW-0813">Transport</keyword>
<feature type="transmembrane region" description="Helical" evidence="2">
    <location>
        <begin position="398"/>
        <end position="417"/>
    </location>
</feature>
<feature type="transmembrane region" description="Helical" evidence="2">
    <location>
        <begin position="199"/>
        <end position="219"/>
    </location>
</feature>
<dbReference type="GO" id="GO:0015297">
    <property type="term" value="F:antiporter activity"/>
    <property type="evidence" value="ECO:0007669"/>
    <property type="project" value="InterPro"/>
</dbReference>
<reference evidence="3" key="2">
    <citation type="submission" date="2020-09" db="EMBL/GenBank/DDBJ databases">
        <authorList>
            <person name="Sun Q."/>
            <person name="Zhou Y."/>
        </authorList>
    </citation>
    <scope>NUCLEOTIDE SEQUENCE</scope>
    <source>
        <strain evidence="3">CGMCC 1.15519</strain>
    </source>
</reference>
<dbReference type="AlphaFoldDB" id="A0A917E6V0"/>
<organism evidence="3 4">
    <name type="scientific">Sandarakinorhabdus glacialis</name>
    <dbReference type="NCBI Taxonomy" id="1614636"/>
    <lineage>
        <taxon>Bacteria</taxon>
        <taxon>Pseudomonadati</taxon>
        <taxon>Pseudomonadota</taxon>
        <taxon>Alphaproteobacteria</taxon>
        <taxon>Sphingomonadales</taxon>
        <taxon>Sphingosinicellaceae</taxon>
        <taxon>Sandarakinorhabdus</taxon>
    </lineage>
</organism>
<dbReference type="CDD" id="cd13131">
    <property type="entry name" value="MATE_NorM_like"/>
    <property type="match status" value="1"/>
</dbReference>
<dbReference type="PANTHER" id="PTHR43298:SF2">
    <property type="entry name" value="FMN_FAD EXPORTER YEEO-RELATED"/>
    <property type="match status" value="1"/>
</dbReference>
<evidence type="ECO:0000256" key="1">
    <source>
        <dbReference type="ARBA" id="ARBA00022448"/>
    </source>
</evidence>
<keyword evidence="2" id="KW-0472">Membrane</keyword>
<dbReference type="Pfam" id="PF01554">
    <property type="entry name" value="MatE"/>
    <property type="match status" value="2"/>
</dbReference>
<dbReference type="Proteomes" id="UP000635071">
    <property type="component" value="Unassembled WGS sequence"/>
</dbReference>
<proteinExistence type="predicted"/>
<dbReference type="GO" id="GO:0042910">
    <property type="term" value="F:xenobiotic transmembrane transporter activity"/>
    <property type="evidence" value="ECO:0007669"/>
    <property type="project" value="InterPro"/>
</dbReference>
<gene>
    <name evidence="3" type="primary">norM</name>
    <name evidence="3" type="ORF">GCM10011529_15560</name>
</gene>
<comment type="caution">
    <text evidence="3">The sequence shown here is derived from an EMBL/GenBank/DDBJ whole genome shotgun (WGS) entry which is preliminary data.</text>
</comment>
<dbReference type="InterPro" id="IPR050222">
    <property type="entry name" value="MATE_MdtK"/>
</dbReference>
<keyword evidence="2" id="KW-0812">Transmembrane</keyword>
<feature type="transmembrane region" description="Helical" evidence="2">
    <location>
        <begin position="169"/>
        <end position="187"/>
    </location>
</feature>
<dbReference type="PANTHER" id="PTHR43298">
    <property type="entry name" value="MULTIDRUG RESISTANCE PROTEIN NORM-RELATED"/>
    <property type="match status" value="1"/>
</dbReference>
<dbReference type="InterPro" id="IPR002528">
    <property type="entry name" value="MATE_fam"/>
</dbReference>
<feature type="transmembrane region" description="Helical" evidence="2">
    <location>
        <begin position="137"/>
        <end position="157"/>
    </location>
</feature>
<dbReference type="NCBIfam" id="TIGR00797">
    <property type="entry name" value="matE"/>
    <property type="match status" value="1"/>
</dbReference>
<dbReference type="RefSeq" id="WP_188762362.1">
    <property type="nucleotide sequence ID" value="NZ_BMJM01000004.1"/>
</dbReference>
<feature type="transmembrane region" description="Helical" evidence="2">
    <location>
        <begin position="55"/>
        <end position="78"/>
    </location>
</feature>
<evidence type="ECO:0000256" key="2">
    <source>
        <dbReference type="SAM" id="Phobius"/>
    </source>
</evidence>
<name>A0A917E6V0_9SPHN</name>
<reference evidence="3" key="1">
    <citation type="journal article" date="2014" name="Int. J. Syst. Evol. Microbiol.">
        <title>Complete genome sequence of Corynebacterium casei LMG S-19264T (=DSM 44701T), isolated from a smear-ripened cheese.</title>
        <authorList>
            <consortium name="US DOE Joint Genome Institute (JGI-PGF)"/>
            <person name="Walter F."/>
            <person name="Albersmeier A."/>
            <person name="Kalinowski J."/>
            <person name="Ruckert C."/>
        </authorList>
    </citation>
    <scope>NUCLEOTIDE SEQUENCE</scope>
    <source>
        <strain evidence="3">CGMCC 1.15519</strain>
    </source>
</reference>
<dbReference type="GO" id="GO:0005886">
    <property type="term" value="C:plasma membrane"/>
    <property type="evidence" value="ECO:0007669"/>
    <property type="project" value="TreeGrafter"/>
</dbReference>
<accession>A0A917E6V0</accession>
<keyword evidence="2" id="KW-1133">Transmembrane helix</keyword>
<evidence type="ECO:0000313" key="4">
    <source>
        <dbReference type="Proteomes" id="UP000635071"/>
    </source>
</evidence>
<evidence type="ECO:0000313" key="3">
    <source>
        <dbReference type="EMBL" id="GGE10077.1"/>
    </source>
</evidence>
<feature type="transmembrane region" description="Helical" evidence="2">
    <location>
        <begin position="99"/>
        <end position="117"/>
    </location>
</feature>